<protein>
    <submittedName>
        <fullName evidence="1">Uncharacterized protein</fullName>
    </submittedName>
</protein>
<name>A0A367IMA9_RHIAZ</name>
<keyword evidence="2" id="KW-1185">Reference proteome</keyword>
<dbReference type="Proteomes" id="UP000252139">
    <property type="component" value="Unassembled WGS sequence"/>
</dbReference>
<comment type="caution">
    <text evidence="1">The sequence shown here is derived from an EMBL/GenBank/DDBJ whole genome shotgun (WGS) entry which is preliminary data.</text>
</comment>
<dbReference type="EMBL" id="PJQL01004895">
    <property type="protein sequence ID" value="RCH78820.1"/>
    <property type="molecule type" value="Genomic_DNA"/>
</dbReference>
<accession>A0A367IMA9</accession>
<reference evidence="1 2" key="1">
    <citation type="journal article" date="2018" name="G3 (Bethesda)">
        <title>Phylogenetic and Phylogenomic Definition of Rhizopus Species.</title>
        <authorList>
            <person name="Gryganskyi A.P."/>
            <person name="Golan J."/>
            <person name="Dolatabadi S."/>
            <person name="Mondo S."/>
            <person name="Robb S."/>
            <person name="Idnurm A."/>
            <person name="Muszewska A."/>
            <person name="Steczkiewicz K."/>
            <person name="Masonjones S."/>
            <person name="Liao H.L."/>
            <person name="Gajdeczka M.T."/>
            <person name="Anike F."/>
            <person name="Vuek A."/>
            <person name="Anishchenko I.M."/>
            <person name="Voigt K."/>
            <person name="de Hoog G.S."/>
            <person name="Smith M.E."/>
            <person name="Heitman J."/>
            <person name="Vilgalys R."/>
            <person name="Stajich J.E."/>
        </authorList>
    </citation>
    <scope>NUCLEOTIDE SEQUENCE [LARGE SCALE GENOMIC DNA]</scope>
    <source>
        <strain evidence="1 2">CBS 357.93</strain>
    </source>
</reference>
<sequence length="106" mass="12537">CQIKKVGLLALKRLKERLAEYRTTTAWGYTYLQQTEWWEINCSYNKVELEAVGLLSRLWNAFEPLMGRLSYLTHDEERKDEYGILKRKETSAALDNCLPKANEKMY</sequence>
<evidence type="ECO:0000313" key="2">
    <source>
        <dbReference type="Proteomes" id="UP000252139"/>
    </source>
</evidence>
<feature type="non-terminal residue" evidence="1">
    <location>
        <position position="1"/>
    </location>
</feature>
<evidence type="ECO:0000313" key="1">
    <source>
        <dbReference type="EMBL" id="RCH78820.1"/>
    </source>
</evidence>
<dbReference type="AlphaFoldDB" id="A0A367IMA9"/>
<proteinExistence type="predicted"/>
<organism evidence="1 2">
    <name type="scientific">Rhizopus azygosporus</name>
    <name type="common">Rhizopus microsporus var. azygosporus</name>
    <dbReference type="NCBI Taxonomy" id="86630"/>
    <lineage>
        <taxon>Eukaryota</taxon>
        <taxon>Fungi</taxon>
        <taxon>Fungi incertae sedis</taxon>
        <taxon>Mucoromycota</taxon>
        <taxon>Mucoromycotina</taxon>
        <taxon>Mucoromycetes</taxon>
        <taxon>Mucorales</taxon>
        <taxon>Mucorineae</taxon>
        <taxon>Rhizopodaceae</taxon>
        <taxon>Rhizopus</taxon>
    </lineage>
</organism>
<gene>
    <name evidence="1" type="ORF">CU097_002870</name>
</gene>
<feature type="non-terminal residue" evidence="1">
    <location>
        <position position="106"/>
    </location>
</feature>